<dbReference type="Pfam" id="PF24357">
    <property type="entry name" value="TMD0_ABC"/>
    <property type="match status" value="1"/>
</dbReference>
<feature type="transmembrane region" description="Helical" evidence="11">
    <location>
        <begin position="489"/>
        <end position="515"/>
    </location>
</feature>
<keyword evidence="6" id="KW-0067">ATP-binding</keyword>
<comment type="subcellular location">
    <subcellularLocation>
        <location evidence="1">Cell membrane</location>
        <topology evidence="1">Multi-pass membrane protein</topology>
    </subcellularLocation>
</comment>
<feature type="transmembrane region" description="Helical" evidence="11">
    <location>
        <begin position="1004"/>
        <end position="1029"/>
    </location>
</feature>
<keyword evidence="15" id="KW-1185">Reference proteome</keyword>
<name>A0ABY6UXY8_BIOOC</name>
<feature type="transmembrane region" description="Helical" evidence="11">
    <location>
        <begin position="312"/>
        <end position="331"/>
    </location>
</feature>
<feature type="compositionally biased region" description="Basic and acidic residues" evidence="10">
    <location>
        <begin position="866"/>
        <end position="875"/>
    </location>
</feature>
<evidence type="ECO:0000256" key="6">
    <source>
        <dbReference type="ARBA" id="ARBA00022840"/>
    </source>
</evidence>
<dbReference type="CDD" id="cd18580">
    <property type="entry name" value="ABC_6TM_ABCC_D2"/>
    <property type="match status" value="1"/>
</dbReference>
<feature type="region of interest" description="Disordered" evidence="10">
    <location>
        <begin position="828"/>
        <end position="875"/>
    </location>
</feature>
<keyword evidence="9" id="KW-0325">Glycoprotein</keyword>
<feature type="transmembrane region" description="Helical" evidence="11">
    <location>
        <begin position="132"/>
        <end position="152"/>
    </location>
</feature>
<feature type="transmembrane region" description="Helical" evidence="11">
    <location>
        <begin position="1117"/>
        <end position="1140"/>
    </location>
</feature>
<dbReference type="SUPFAM" id="SSF90123">
    <property type="entry name" value="ABC transporter transmembrane region"/>
    <property type="match status" value="2"/>
</dbReference>
<dbReference type="InterPro" id="IPR044746">
    <property type="entry name" value="ABCC_6TM_D1"/>
</dbReference>
<dbReference type="CDD" id="cd18579">
    <property type="entry name" value="ABC_6TM_ABCC_D1"/>
    <property type="match status" value="1"/>
</dbReference>
<feature type="domain" description="ABC transporter" evidence="12">
    <location>
        <begin position="611"/>
        <end position="838"/>
    </location>
</feature>
<keyword evidence="8 11" id="KW-0472">Membrane</keyword>
<dbReference type="InterPro" id="IPR044726">
    <property type="entry name" value="ABCC_6TM_D2"/>
</dbReference>
<protein>
    <recommendedName>
        <fullName evidence="16">ABC transporter</fullName>
    </recommendedName>
</protein>
<dbReference type="PANTHER" id="PTHR24223:SF399">
    <property type="entry name" value="ABC TRANSPORTER ATNG"/>
    <property type="match status" value="1"/>
</dbReference>
<dbReference type="PROSITE" id="PS50929">
    <property type="entry name" value="ABC_TM1F"/>
    <property type="match status" value="2"/>
</dbReference>
<evidence type="ECO:0000313" key="14">
    <source>
        <dbReference type="EMBL" id="VUC34869.1"/>
    </source>
</evidence>
<evidence type="ECO:0000256" key="1">
    <source>
        <dbReference type="ARBA" id="ARBA00004651"/>
    </source>
</evidence>
<feature type="transmembrane region" description="Helical" evidence="11">
    <location>
        <begin position="932"/>
        <end position="956"/>
    </location>
</feature>
<feature type="transmembrane region" description="Helical" evidence="11">
    <location>
        <begin position="98"/>
        <end position="120"/>
    </location>
</feature>
<evidence type="ECO:0008006" key="16">
    <source>
        <dbReference type="Google" id="ProtNLM"/>
    </source>
</evidence>
<dbReference type="InterPro" id="IPR011527">
    <property type="entry name" value="ABC1_TM_dom"/>
</dbReference>
<feature type="transmembrane region" description="Helical" evidence="11">
    <location>
        <begin position="158"/>
        <end position="177"/>
    </location>
</feature>
<dbReference type="EMBL" id="CABFNS010000897">
    <property type="protein sequence ID" value="VUC34869.1"/>
    <property type="molecule type" value="Genomic_DNA"/>
</dbReference>
<keyword evidence="5" id="KW-0547">Nucleotide-binding</keyword>
<dbReference type="Gene3D" id="1.20.1560.10">
    <property type="entry name" value="ABC transporter type 1, transmembrane domain"/>
    <property type="match status" value="2"/>
</dbReference>
<comment type="caution">
    <text evidence="14">The sequence shown here is derived from an EMBL/GenBank/DDBJ whole genome shotgun (WGS) entry which is preliminary data.</text>
</comment>
<dbReference type="InterPro" id="IPR003593">
    <property type="entry name" value="AAA+_ATPase"/>
</dbReference>
<evidence type="ECO:0000256" key="11">
    <source>
        <dbReference type="SAM" id="Phobius"/>
    </source>
</evidence>
<dbReference type="InterPro" id="IPR036640">
    <property type="entry name" value="ABC1_TM_sf"/>
</dbReference>
<keyword evidence="4 11" id="KW-0812">Transmembrane</keyword>
<feature type="domain" description="ABC transporter" evidence="12">
    <location>
        <begin position="1230"/>
        <end position="1465"/>
    </location>
</feature>
<evidence type="ECO:0000313" key="15">
    <source>
        <dbReference type="Proteomes" id="UP000766486"/>
    </source>
</evidence>
<gene>
    <name evidence="14" type="ORF">CLO192961_LOCUS396701</name>
</gene>
<feature type="transmembrane region" description="Helical" evidence="11">
    <location>
        <begin position="535"/>
        <end position="555"/>
    </location>
</feature>
<accession>A0ABY6UXY8</accession>
<dbReference type="PROSITE" id="PS00211">
    <property type="entry name" value="ABC_TRANSPORTER_1"/>
    <property type="match status" value="1"/>
</dbReference>
<keyword evidence="7 11" id="KW-1133">Transmembrane helix</keyword>
<evidence type="ECO:0000259" key="12">
    <source>
        <dbReference type="PROSITE" id="PS50893"/>
    </source>
</evidence>
<proteinExistence type="predicted"/>
<dbReference type="SUPFAM" id="SSF52540">
    <property type="entry name" value="P-loop containing nucleoside triphosphate hydrolases"/>
    <property type="match status" value="2"/>
</dbReference>
<feature type="transmembrane region" description="Helical" evidence="11">
    <location>
        <begin position="32"/>
        <end position="53"/>
    </location>
</feature>
<evidence type="ECO:0000256" key="3">
    <source>
        <dbReference type="ARBA" id="ARBA00022475"/>
    </source>
</evidence>
<evidence type="ECO:0000256" key="5">
    <source>
        <dbReference type="ARBA" id="ARBA00022741"/>
    </source>
</evidence>
<dbReference type="Proteomes" id="UP000766486">
    <property type="component" value="Unassembled WGS sequence"/>
</dbReference>
<feature type="transmembrane region" description="Helical" evidence="11">
    <location>
        <begin position="74"/>
        <end position="92"/>
    </location>
</feature>
<feature type="domain" description="ABC transmembrane type-1" evidence="13">
    <location>
        <begin position="278"/>
        <end position="555"/>
    </location>
</feature>
<evidence type="ECO:0000256" key="4">
    <source>
        <dbReference type="ARBA" id="ARBA00022692"/>
    </source>
</evidence>
<dbReference type="Pfam" id="PF00005">
    <property type="entry name" value="ABC_tran"/>
    <property type="match status" value="2"/>
</dbReference>
<evidence type="ECO:0000256" key="8">
    <source>
        <dbReference type="ARBA" id="ARBA00023136"/>
    </source>
</evidence>
<feature type="transmembrane region" description="Helical" evidence="11">
    <location>
        <begin position="888"/>
        <end position="912"/>
    </location>
</feature>
<dbReference type="InterPro" id="IPR050173">
    <property type="entry name" value="ABC_transporter_C-like"/>
</dbReference>
<organism evidence="14 15">
    <name type="scientific">Bionectria ochroleuca</name>
    <name type="common">Gliocladium roseum</name>
    <dbReference type="NCBI Taxonomy" id="29856"/>
    <lineage>
        <taxon>Eukaryota</taxon>
        <taxon>Fungi</taxon>
        <taxon>Dikarya</taxon>
        <taxon>Ascomycota</taxon>
        <taxon>Pezizomycotina</taxon>
        <taxon>Sordariomycetes</taxon>
        <taxon>Hypocreomycetidae</taxon>
        <taxon>Hypocreales</taxon>
        <taxon>Bionectriaceae</taxon>
        <taxon>Clonostachys</taxon>
    </lineage>
</organism>
<feature type="domain" description="ABC transmembrane type-1" evidence="13">
    <location>
        <begin position="900"/>
        <end position="1181"/>
    </location>
</feature>
<dbReference type="Pfam" id="PF00664">
    <property type="entry name" value="ABC_membrane"/>
    <property type="match status" value="2"/>
</dbReference>
<dbReference type="PROSITE" id="PS50893">
    <property type="entry name" value="ABC_TRANSPORTER_2"/>
    <property type="match status" value="2"/>
</dbReference>
<dbReference type="InterPro" id="IPR027417">
    <property type="entry name" value="P-loop_NTPase"/>
</dbReference>
<dbReference type="PANTHER" id="PTHR24223">
    <property type="entry name" value="ATP-BINDING CASSETTE SUB-FAMILY C"/>
    <property type="match status" value="1"/>
</dbReference>
<dbReference type="SMART" id="SM00382">
    <property type="entry name" value="AAA"/>
    <property type="match status" value="2"/>
</dbReference>
<evidence type="ECO:0000256" key="10">
    <source>
        <dbReference type="SAM" id="MobiDB-lite"/>
    </source>
</evidence>
<feature type="transmembrane region" description="Helical" evidence="11">
    <location>
        <begin position="1035"/>
        <end position="1053"/>
    </location>
</feature>
<evidence type="ECO:0000256" key="9">
    <source>
        <dbReference type="ARBA" id="ARBA00023180"/>
    </source>
</evidence>
<keyword evidence="3" id="KW-1003">Cell membrane</keyword>
<dbReference type="InterPro" id="IPR003439">
    <property type="entry name" value="ABC_transporter-like_ATP-bd"/>
</dbReference>
<feature type="transmembrane region" description="Helical" evidence="11">
    <location>
        <begin position="406"/>
        <end position="427"/>
    </location>
</feature>
<keyword evidence="2" id="KW-0813">Transport</keyword>
<evidence type="ECO:0000256" key="2">
    <source>
        <dbReference type="ARBA" id="ARBA00022448"/>
    </source>
</evidence>
<dbReference type="InterPro" id="IPR056227">
    <property type="entry name" value="TMD0_ABC"/>
</dbReference>
<dbReference type="Gene3D" id="3.40.50.300">
    <property type="entry name" value="P-loop containing nucleotide triphosphate hydrolases"/>
    <property type="match status" value="2"/>
</dbReference>
<sequence>MDTCRLDADDTFGPVVSHCRGGFDFTLLFEQAILSILPSVLVLAASVYRLLALRRQSIKTTTKAYAPWVTAKQIAIGGYAITQLVLVILWAIPGHDATRVSVAASAVSLVTAIVFSRLSYVEHNRSAEPSGILNFYLTFSILFDVAQARTLWLRGNSTAISAVFTVGIVLKAVMLGMEMVGKRGILQAPYRDWSPEALGGIMNRSVFWWINSLLHRGSGSILKQSDLFPLDPDLQSLQLRSKLIQAWERSDKKSPHSLLFTTIVSLRKPMLEVVMPRIALSAFKICQPLLVNRAVSLLSEPASQRKTDVGRALIGATALVYIGIAITTAMYKHKTYRYITMMRGALVSLVYDRTLSLNLGAVSEGAVITLMSTDIERIAAGFEWTDALWAGPIELAIATYILYTQIGYSCFAPLILSIIFLAIWGALSGASANYQMAWMEAVQSRVSSAANVIGNMKGIKGSGLSDVFAMDLQRLRVDELKASSKFRQILAFFSILGNFSGAATPVLTLIIYMLVMRATTSTDLDPSVAFTSISLVSLLGAPVQQFAMALLNLAAATGCFQRIQQYIVSTDEQRDSSSDLSFTSDLKDGTKVQLEDLKSPADGPRHGQNTVQFESASFSFTPDGPTILNDISFTLSPGSWTVITGPVGSGKSALLLALLGEMHKSKGSVDLHPTRMAFCAQDAWLPNQSIRSLIIGTSDFDENLYSTVLNACELQQDLKILPKGDESVAGSKGTSLSGGQKQRIALARALYARPSLLLLDDVLSGLDSTTERRIVDNVFGPRGICRKNGTTVLLATHTASAAREADQVIMMATGGTILKQGSPASLDLVSSDSGIKESRTPVEEPTNADTPVDATAASAPAMDPEDLSKKEQEDDLTRKTGDIRLYVYYFRSVGWVVTTVLFVSCAIFSWSAQFPTLWLKWWSDANGENTTMYMTVYGMFCVICLLALILGVWTLAMVGIPRSSNKLHEVVLQTMMAAPYWFFVSTDSGQTLNRFSQDMSLIDMALPVALVEFAFAVFLCIMSAVLIALGSKWTALMYPPMAIILYVLQKFYLRTSRQMRYLDLEAKSPLYSHFMETLQGLSTIRAFGWQEPSRMHHHQILDTSQQPFYLMYAIQRWLNLVLDIVVTIVATFTMALATQLPGASDSGLGVSLSNILSFSGTMALLVSVWAELETSLGAVSRVRAFAKTTPSEHLPEEVVEPPLDWPTKGEIIFSNFAGSYKYAELLIHIMSSTNIRVFFRSPSEKVLQNIDLKIEPGQKIAICGRTGSYTESGKSSFILSILRLVEKVEGNIMIDGLALSEIPRARVRKGVTSIPQDPLIYRGTVRFNADPHSIHSDEDIVSALKEVNIWGVLNDRGGLDADMDTVGLSRGEQQLFCLSRAILAKPRVLILDEVTSSVDRAQEDEVVKMLHRNFEGTTILMVVHHLRMVRNFDKILVLSEGEIVEWDHPDTLMARDSVFRSLLSTQEAANEVE</sequence>
<evidence type="ECO:0000259" key="13">
    <source>
        <dbReference type="PROSITE" id="PS50929"/>
    </source>
</evidence>
<evidence type="ECO:0000256" key="7">
    <source>
        <dbReference type="ARBA" id="ARBA00022989"/>
    </source>
</evidence>
<dbReference type="InterPro" id="IPR017871">
    <property type="entry name" value="ABC_transporter-like_CS"/>
</dbReference>
<reference evidence="14 15" key="1">
    <citation type="submission" date="2019-06" db="EMBL/GenBank/DDBJ databases">
        <authorList>
            <person name="Broberg M."/>
        </authorList>
    </citation>
    <scope>NUCLEOTIDE SEQUENCE [LARGE SCALE GENOMIC DNA]</scope>
</reference>